<proteinExistence type="inferred from homology"/>
<name>A0A6G7VMQ8_9RHOB</name>
<evidence type="ECO:0000256" key="2">
    <source>
        <dbReference type="ARBA" id="ARBA00005695"/>
    </source>
</evidence>
<dbReference type="SUPFAM" id="SSF53850">
    <property type="entry name" value="Periplasmic binding protein-like II"/>
    <property type="match status" value="1"/>
</dbReference>
<dbReference type="CDD" id="cd08497">
    <property type="entry name" value="MbnE-like"/>
    <property type="match status" value="1"/>
</dbReference>
<evidence type="ECO:0000256" key="4">
    <source>
        <dbReference type="SAM" id="SignalP"/>
    </source>
</evidence>
<dbReference type="Gene3D" id="3.10.105.10">
    <property type="entry name" value="Dipeptide-binding Protein, Domain 3"/>
    <property type="match status" value="1"/>
</dbReference>
<dbReference type="Pfam" id="PF00496">
    <property type="entry name" value="SBP_bac_5"/>
    <property type="match status" value="1"/>
</dbReference>
<feature type="chain" id="PRO_5026035189" evidence="4">
    <location>
        <begin position="21"/>
        <end position="595"/>
    </location>
</feature>
<dbReference type="GO" id="GO:0030288">
    <property type="term" value="C:outer membrane-bounded periplasmic space"/>
    <property type="evidence" value="ECO:0007669"/>
    <property type="project" value="TreeGrafter"/>
</dbReference>
<gene>
    <name evidence="6" type="ORF">G8E03_10475</name>
</gene>
<keyword evidence="7" id="KW-1185">Reference proteome</keyword>
<accession>A0A6G7VMQ8</accession>
<dbReference type="GO" id="GO:0042884">
    <property type="term" value="P:microcin transport"/>
    <property type="evidence" value="ECO:0007669"/>
    <property type="project" value="TreeGrafter"/>
</dbReference>
<dbReference type="PANTHER" id="PTHR30290:SF64">
    <property type="entry name" value="ABC TRANSPORTER PERIPLASMIC BINDING PROTEIN"/>
    <property type="match status" value="1"/>
</dbReference>
<evidence type="ECO:0000313" key="7">
    <source>
        <dbReference type="Proteomes" id="UP000500791"/>
    </source>
</evidence>
<dbReference type="AlphaFoldDB" id="A0A6G7VMQ8"/>
<feature type="domain" description="Solute-binding protein family 5" evidence="5">
    <location>
        <begin position="97"/>
        <end position="501"/>
    </location>
</feature>
<dbReference type="PIRSF" id="PIRSF002741">
    <property type="entry name" value="MppA"/>
    <property type="match status" value="1"/>
</dbReference>
<evidence type="ECO:0000313" key="6">
    <source>
        <dbReference type="EMBL" id="QIK41156.1"/>
    </source>
</evidence>
<reference evidence="6 7" key="1">
    <citation type="submission" date="2020-03" db="EMBL/GenBank/DDBJ databases">
        <title>Complete genome sequence of Monaibacterium sp. ALG8 with diverse plasmids.</title>
        <authorList>
            <person name="Sun C."/>
        </authorList>
    </citation>
    <scope>NUCLEOTIDE SEQUENCE [LARGE SCALE GENOMIC DNA]</scope>
    <source>
        <strain evidence="6 7">ALG8</strain>
    </source>
</reference>
<dbReference type="PANTHER" id="PTHR30290">
    <property type="entry name" value="PERIPLASMIC BINDING COMPONENT OF ABC TRANSPORTER"/>
    <property type="match status" value="1"/>
</dbReference>
<sequence length="595" mass="66294">MSRLSSVVAGVLLTATTAMAEPQHGIAMYGEPALPPDFAHLPYVNPEAPHGGIIVEGARGSFDSLNPFIQKGSAPYGARAHVAESLLGRSYDEPFTLYGLLAESVEVAEDRTWVEFHLNPAARFSDGTPVTVEDVLWSFEIMGEQGHARYRAAWDGVVSSEQTGERSVRFNLTGDSRELPLILGLRPVLKKADWDGLDFTESSLRPFIGSGPYTIGEFDTGRFIQFDRDPDYWGADLGFNVGRHNLDAIRYEFFGDGEAVWQAFTSGETSYYVEYDEAKWVEQYDFPAVERGEIVQSEITHERPAGMSGLVLNTRSPFFSDIRVRDALLHAFNFEFINQRLNAGVPGRIQSYFDNSLLGFEGEAGPREVALLTPFLDDLPPDVLSDYSLPVGTDDLRNRRNLRTAQNLLEQAGWTLQDGILRNAEGQPFVFEMLLSSSANEAVTGIFAEALQRLGITMELSLVDAAQYTERLNTYDYDMIAHTWGLSLSPGTEQFNYWGSDGLREEGTRNYAGIDSPAVDAMIDAILASDGREDFVSAVRALDRVLTTGRYAIPFWYSPLVRVAHKAELHYPADNLPIYGYWIGFMPDVWWSEAE</sequence>
<dbReference type="InterPro" id="IPR030678">
    <property type="entry name" value="Peptide/Ni-bd"/>
</dbReference>
<keyword evidence="3 4" id="KW-0732">Signal</keyword>
<dbReference type="InterPro" id="IPR039424">
    <property type="entry name" value="SBP_5"/>
</dbReference>
<evidence type="ECO:0000259" key="5">
    <source>
        <dbReference type="Pfam" id="PF00496"/>
    </source>
</evidence>
<evidence type="ECO:0000256" key="3">
    <source>
        <dbReference type="ARBA" id="ARBA00022729"/>
    </source>
</evidence>
<dbReference type="EMBL" id="CP049811">
    <property type="protein sequence ID" value="QIK41156.1"/>
    <property type="molecule type" value="Genomic_DNA"/>
</dbReference>
<organism evidence="6 7">
    <name type="scientific">Pontivivens nitratireducens</name>
    <dbReference type="NCBI Taxonomy" id="2758038"/>
    <lineage>
        <taxon>Bacteria</taxon>
        <taxon>Pseudomonadati</taxon>
        <taxon>Pseudomonadota</taxon>
        <taxon>Alphaproteobacteria</taxon>
        <taxon>Rhodobacterales</taxon>
        <taxon>Paracoccaceae</taxon>
        <taxon>Pontivivens</taxon>
    </lineage>
</organism>
<dbReference type="GO" id="GO:1904680">
    <property type="term" value="F:peptide transmembrane transporter activity"/>
    <property type="evidence" value="ECO:0007669"/>
    <property type="project" value="TreeGrafter"/>
</dbReference>
<dbReference type="Gene3D" id="3.40.190.10">
    <property type="entry name" value="Periplasmic binding protein-like II"/>
    <property type="match status" value="1"/>
</dbReference>
<dbReference type="KEGG" id="mon:G8E03_10475"/>
<dbReference type="GO" id="GO:0015833">
    <property type="term" value="P:peptide transport"/>
    <property type="evidence" value="ECO:0007669"/>
    <property type="project" value="TreeGrafter"/>
</dbReference>
<feature type="signal peptide" evidence="4">
    <location>
        <begin position="1"/>
        <end position="20"/>
    </location>
</feature>
<comment type="similarity">
    <text evidence="2">Belongs to the bacterial solute-binding protein 5 family.</text>
</comment>
<protein>
    <submittedName>
        <fullName evidence="6">ABC transporter substrate-binding protein</fullName>
    </submittedName>
</protein>
<dbReference type="GO" id="GO:0043190">
    <property type="term" value="C:ATP-binding cassette (ABC) transporter complex"/>
    <property type="evidence" value="ECO:0007669"/>
    <property type="project" value="InterPro"/>
</dbReference>
<evidence type="ECO:0000256" key="1">
    <source>
        <dbReference type="ARBA" id="ARBA00004418"/>
    </source>
</evidence>
<comment type="subcellular location">
    <subcellularLocation>
        <location evidence="1">Periplasm</location>
    </subcellularLocation>
</comment>
<dbReference type="InterPro" id="IPR000914">
    <property type="entry name" value="SBP_5_dom"/>
</dbReference>
<dbReference type="Proteomes" id="UP000500791">
    <property type="component" value="Chromosome"/>
</dbReference>